<evidence type="ECO:0000313" key="2">
    <source>
        <dbReference type="EMBL" id="CAG5076973.1"/>
    </source>
</evidence>
<organism evidence="2 3">
    <name type="scientific">Oikopleura dioica</name>
    <name type="common">Tunicate</name>
    <dbReference type="NCBI Taxonomy" id="34765"/>
    <lineage>
        <taxon>Eukaryota</taxon>
        <taxon>Metazoa</taxon>
        <taxon>Chordata</taxon>
        <taxon>Tunicata</taxon>
        <taxon>Appendicularia</taxon>
        <taxon>Copelata</taxon>
        <taxon>Oikopleuridae</taxon>
        <taxon>Oikopleura</taxon>
    </lineage>
</organism>
<sequence length="260" mass="29216">MIYGEGTSECPGDVNKWFYLGNEKDSSTDSAPNWRPAALFDEDGALSASRMSISCVHAGCCHKINVTYNPENPDKTLKNVTLTKLAEKDVWFFNDTDGNYTRVIYRQSSSGAWLYDNDLDSSAALEHSQDIGAHCPEDSKHWNDYCECFRTDPNCWCGQMAWFQAPIPTCADPPKDECFYKEIDNYLALKDRQRAINITIGIFGALIAVGLIGVSALNIHRKYAERAQIQVQYGRRKLSHRTSFEGFVNSNTDASHLIST</sequence>
<dbReference type="EMBL" id="OU015568">
    <property type="protein sequence ID" value="CAG5076973.1"/>
    <property type="molecule type" value="Genomic_DNA"/>
</dbReference>
<keyword evidence="1" id="KW-0472">Membrane</keyword>
<keyword evidence="1" id="KW-0812">Transmembrane</keyword>
<keyword evidence="1" id="KW-1133">Transmembrane helix</keyword>
<evidence type="ECO:0000313" key="3">
    <source>
        <dbReference type="Proteomes" id="UP001158576"/>
    </source>
</evidence>
<proteinExistence type="predicted"/>
<dbReference type="Proteomes" id="UP001158576">
    <property type="component" value="Chromosome PAR"/>
</dbReference>
<name>A0ABN7RM22_OIKDI</name>
<protein>
    <submittedName>
        <fullName evidence="2">Oidioi.mRNA.OKI2018_I69.PAR.g8601.t1.cds</fullName>
    </submittedName>
</protein>
<keyword evidence="3" id="KW-1185">Reference proteome</keyword>
<evidence type="ECO:0000256" key="1">
    <source>
        <dbReference type="SAM" id="Phobius"/>
    </source>
</evidence>
<feature type="transmembrane region" description="Helical" evidence="1">
    <location>
        <begin position="195"/>
        <end position="219"/>
    </location>
</feature>
<gene>
    <name evidence="2" type="ORF">OKIOD_LOCUS159</name>
</gene>
<accession>A0ABN7RM22</accession>
<reference evidence="2 3" key="1">
    <citation type="submission" date="2021-04" db="EMBL/GenBank/DDBJ databases">
        <authorList>
            <person name="Bliznina A."/>
        </authorList>
    </citation>
    <scope>NUCLEOTIDE SEQUENCE [LARGE SCALE GENOMIC DNA]</scope>
</reference>